<evidence type="ECO:0000313" key="3">
    <source>
        <dbReference type="Proteomes" id="UP001161247"/>
    </source>
</evidence>
<dbReference type="Proteomes" id="UP001161247">
    <property type="component" value="Chromosome 5"/>
</dbReference>
<proteinExistence type="predicted"/>
<dbReference type="AlphaFoldDB" id="A0AAV1DEV8"/>
<sequence>MTRSTAEFVANKIGSFMDVQTNAQGNCWGISIRVKVLIDITKPIPKMLEVEFNDEPLTLYFQKKSPASGRLRSAAEAKFRLKSPNQHPNSTTIRIHSQTESPHIRPDPTKQSNLTIQIQTTSNPI</sequence>
<keyword evidence="3" id="KW-1185">Reference proteome</keyword>
<feature type="region of interest" description="Disordered" evidence="1">
    <location>
        <begin position="79"/>
        <end position="125"/>
    </location>
</feature>
<evidence type="ECO:0000256" key="1">
    <source>
        <dbReference type="SAM" id="MobiDB-lite"/>
    </source>
</evidence>
<evidence type="ECO:0000313" key="2">
    <source>
        <dbReference type="EMBL" id="CAI9105681.1"/>
    </source>
</evidence>
<reference evidence="2" key="1">
    <citation type="submission" date="2023-03" db="EMBL/GenBank/DDBJ databases">
        <authorList>
            <person name="Julca I."/>
        </authorList>
    </citation>
    <scope>NUCLEOTIDE SEQUENCE</scope>
</reference>
<feature type="compositionally biased region" description="Polar residues" evidence="1">
    <location>
        <begin position="109"/>
        <end position="125"/>
    </location>
</feature>
<gene>
    <name evidence="2" type="ORF">OLC1_LOCUS14326</name>
</gene>
<dbReference type="EMBL" id="OX459122">
    <property type="protein sequence ID" value="CAI9105681.1"/>
    <property type="molecule type" value="Genomic_DNA"/>
</dbReference>
<name>A0AAV1DEV8_OLDCO</name>
<protein>
    <submittedName>
        <fullName evidence="2">OLC1v1004661C1</fullName>
    </submittedName>
</protein>
<feature type="compositionally biased region" description="Polar residues" evidence="1">
    <location>
        <begin position="83"/>
        <end position="101"/>
    </location>
</feature>
<organism evidence="2 3">
    <name type="scientific">Oldenlandia corymbosa var. corymbosa</name>
    <dbReference type="NCBI Taxonomy" id="529605"/>
    <lineage>
        <taxon>Eukaryota</taxon>
        <taxon>Viridiplantae</taxon>
        <taxon>Streptophyta</taxon>
        <taxon>Embryophyta</taxon>
        <taxon>Tracheophyta</taxon>
        <taxon>Spermatophyta</taxon>
        <taxon>Magnoliopsida</taxon>
        <taxon>eudicotyledons</taxon>
        <taxon>Gunneridae</taxon>
        <taxon>Pentapetalae</taxon>
        <taxon>asterids</taxon>
        <taxon>lamiids</taxon>
        <taxon>Gentianales</taxon>
        <taxon>Rubiaceae</taxon>
        <taxon>Rubioideae</taxon>
        <taxon>Spermacoceae</taxon>
        <taxon>Hedyotis-Oldenlandia complex</taxon>
        <taxon>Oldenlandia</taxon>
    </lineage>
</organism>
<accession>A0AAV1DEV8</accession>